<feature type="transmembrane region" description="Helical" evidence="2">
    <location>
        <begin position="209"/>
        <end position="227"/>
    </location>
</feature>
<feature type="transmembrane region" description="Helical" evidence="2">
    <location>
        <begin position="16"/>
        <end position="36"/>
    </location>
</feature>
<sequence>MDCTSLISSNPDIDGLGIRLATYLQILIGTFTLAISPENGIDSWWAVIITSLGLQIAAVADHQELSLYHALVVTWMSFPVFIMSFYYGFMAWGKRMRSEIMIGTVLHMTLYPAFCLWVWGSVHSFGPETQCNDQVKFALFAMLRPTGWVRYLVLYIVGIWAFAVSALWISVTSLSIFLLIAKYNPSLRQWWASTPTPTWKHTPSLNMTAAVLTSLNLVSLLLAIIMIERMVKENSDIVEGGSDEWTFGQIIAMILVAAPLLTLVKIVLAEYKTGINTVESLQGRPAASLVAKILGRGIEKHKLDPPVGSSSSSDPEDSPEQAEDEIGKAEEGLLPSGVSTPSDVQKNSDEP</sequence>
<feature type="transmembrane region" description="Helical" evidence="2">
    <location>
        <begin position="100"/>
        <end position="119"/>
    </location>
</feature>
<feature type="transmembrane region" description="Helical" evidence="2">
    <location>
        <begin position="247"/>
        <end position="268"/>
    </location>
</feature>
<reference evidence="3 4" key="1">
    <citation type="submission" date="2024-01" db="EMBL/GenBank/DDBJ databases">
        <title>A draft genome for the cacao thread blight pathogen Marasmiellus scandens.</title>
        <authorList>
            <person name="Baruah I.K."/>
            <person name="Leung J."/>
            <person name="Bukari Y."/>
            <person name="Amoako-Attah I."/>
            <person name="Meinhardt L.W."/>
            <person name="Bailey B.A."/>
            <person name="Cohen S.P."/>
        </authorList>
    </citation>
    <scope>NUCLEOTIDE SEQUENCE [LARGE SCALE GENOMIC DNA]</scope>
    <source>
        <strain evidence="3 4">GH-19</strain>
    </source>
</reference>
<name>A0ABR1JSI4_9AGAR</name>
<keyword evidence="4" id="KW-1185">Reference proteome</keyword>
<dbReference type="EMBL" id="JBANRG010000007">
    <property type="protein sequence ID" value="KAK7464882.1"/>
    <property type="molecule type" value="Genomic_DNA"/>
</dbReference>
<keyword evidence="2" id="KW-0812">Transmembrane</keyword>
<feature type="transmembrane region" description="Helical" evidence="2">
    <location>
        <begin position="43"/>
        <end position="60"/>
    </location>
</feature>
<dbReference type="Proteomes" id="UP001498398">
    <property type="component" value="Unassembled WGS sequence"/>
</dbReference>
<evidence type="ECO:0000256" key="1">
    <source>
        <dbReference type="SAM" id="MobiDB-lite"/>
    </source>
</evidence>
<organism evidence="3 4">
    <name type="scientific">Marasmiellus scandens</name>
    <dbReference type="NCBI Taxonomy" id="2682957"/>
    <lineage>
        <taxon>Eukaryota</taxon>
        <taxon>Fungi</taxon>
        <taxon>Dikarya</taxon>
        <taxon>Basidiomycota</taxon>
        <taxon>Agaricomycotina</taxon>
        <taxon>Agaricomycetes</taxon>
        <taxon>Agaricomycetidae</taxon>
        <taxon>Agaricales</taxon>
        <taxon>Marasmiineae</taxon>
        <taxon>Omphalotaceae</taxon>
        <taxon>Marasmiellus</taxon>
    </lineage>
</organism>
<evidence type="ECO:0000313" key="3">
    <source>
        <dbReference type="EMBL" id="KAK7464882.1"/>
    </source>
</evidence>
<feature type="transmembrane region" description="Helical" evidence="2">
    <location>
        <begin position="66"/>
        <end position="88"/>
    </location>
</feature>
<keyword evidence="2" id="KW-0472">Membrane</keyword>
<feature type="region of interest" description="Disordered" evidence="1">
    <location>
        <begin position="301"/>
        <end position="351"/>
    </location>
</feature>
<accession>A0ABR1JSI4</accession>
<protein>
    <submittedName>
        <fullName evidence="3">Uncharacterized protein</fullName>
    </submittedName>
</protein>
<gene>
    <name evidence="3" type="ORF">VKT23_006091</name>
</gene>
<keyword evidence="2" id="KW-1133">Transmembrane helix</keyword>
<feature type="transmembrane region" description="Helical" evidence="2">
    <location>
        <begin position="152"/>
        <end position="180"/>
    </location>
</feature>
<evidence type="ECO:0000256" key="2">
    <source>
        <dbReference type="SAM" id="Phobius"/>
    </source>
</evidence>
<comment type="caution">
    <text evidence="3">The sequence shown here is derived from an EMBL/GenBank/DDBJ whole genome shotgun (WGS) entry which is preliminary data.</text>
</comment>
<feature type="compositionally biased region" description="Acidic residues" evidence="1">
    <location>
        <begin position="314"/>
        <end position="324"/>
    </location>
</feature>
<proteinExistence type="predicted"/>
<evidence type="ECO:0000313" key="4">
    <source>
        <dbReference type="Proteomes" id="UP001498398"/>
    </source>
</evidence>